<dbReference type="PANTHER" id="PTHR12814:SF2">
    <property type="entry name" value="RNA-BINDING PROTEIN NOB1"/>
    <property type="match status" value="1"/>
</dbReference>
<evidence type="ECO:0000256" key="1">
    <source>
        <dbReference type="ARBA" id="ARBA00022722"/>
    </source>
</evidence>
<dbReference type="STRING" id="666510.ASAC_0399"/>
<evidence type="ECO:0000259" key="4">
    <source>
        <dbReference type="Pfam" id="PF17146"/>
    </source>
</evidence>
<dbReference type="GO" id="GO:0030688">
    <property type="term" value="C:preribosome, small subunit precursor"/>
    <property type="evidence" value="ECO:0007669"/>
    <property type="project" value="TreeGrafter"/>
</dbReference>
<protein>
    <recommendedName>
        <fullName evidence="4">Ribonuclease PIN domain-containing protein</fullName>
    </recommendedName>
</protein>
<keyword evidence="2" id="KW-0479">Metal-binding</keyword>
<proteinExistence type="predicted"/>
<dbReference type="HOGENOM" id="CLU_109674_2_0_2"/>
<dbReference type="GO" id="GO:0030490">
    <property type="term" value="P:maturation of SSU-rRNA"/>
    <property type="evidence" value="ECO:0007669"/>
    <property type="project" value="TreeGrafter"/>
</dbReference>
<evidence type="ECO:0000256" key="2">
    <source>
        <dbReference type="ARBA" id="ARBA00022723"/>
    </source>
</evidence>
<dbReference type="CDD" id="cd09876">
    <property type="entry name" value="PIN_Nob1-like"/>
    <property type="match status" value="1"/>
</dbReference>
<reference evidence="5 6" key="1">
    <citation type="journal article" date="2010" name="Appl. Environ. Microbiol.">
        <title>The genome sequence of the crenarchaeon Acidilobus saccharovorans supports a new order, Acidilobales, and suggests an important ecological role in terrestrial acidic hot springs.</title>
        <authorList>
            <person name="Mardanov A.V."/>
            <person name="Svetlitchnyi V.A."/>
            <person name="Beletsky A.V."/>
            <person name="Prokofeva M.I."/>
            <person name="Bonch-Osmolovskaya E.A."/>
            <person name="Ravin N.V."/>
            <person name="Skryabin K.G."/>
        </authorList>
    </citation>
    <scope>NUCLEOTIDE SEQUENCE [LARGE SCALE GENOMIC DNA]</scope>
    <source>
        <strain evidence="6">DSM 16705 / JCM 18335 / VKM B-2471 / 345-15</strain>
    </source>
</reference>
<keyword evidence="6" id="KW-1185">Reference proteome</keyword>
<dbReference type="RefSeq" id="WP_013266318.1">
    <property type="nucleotide sequence ID" value="NC_014374.1"/>
</dbReference>
<dbReference type="InterPro" id="IPR033411">
    <property type="entry name" value="Ribonuclease_PIN"/>
</dbReference>
<dbReference type="InterPro" id="IPR039907">
    <property type="entry name" value="NOB1"/>
</dbReference>
<sequence>MLDTAALLASVQLHLPLTCVTTEEVYEEVRDEESRAALDLSAGAGKLLVITPSAESRSKALEYARAAGVLGKLSAADLSVLSLAIELRDCGNRVSVVTDDYALQLASVHAGLDVVRVRYRGIKELRKGKANLR</sequence>
<dbReference type="GeneID" id="9498627"/>
<keyword evidence="1" id="KW-0540">Nuclease</keyword>
<dbReference type="Proteomes" id="UP000000346">
    <property type="component" value="Chromosome"/>
</dbReference>
<dbReference type="InParanoid" id="D9Q0G8"/>
<feature type="domain" description="Ribonuclease PIN" evidence="4">
    <location>
        <begin position="2"/>
        <end position="87"/>
    </location>
</feature>
<dbReference type="AlphaFoldDB" id="D9Q0G8"/>
<dbReference type="GO" id="GO:0004521">
    <property type="term" value="F:RNA endonuclease activity"/>
    <property type="evidence" value="ECO:0007669"/>
    <property type="project" value="TreeGrafter"/>
</dbReference>
<gene>
    <name evidence="5" type="ordered locus">ASAC_0399</name>
</gene>
<name>D9Q0G8_ACIS3</name>
<evidence type="ECO:0000313" key="5">
    <source>
        <dbReference type="EMBL" id="ADL18806.1"/>
    </source>
</evidence>
<evidence type="ECO:0000256" key="3">
    <source>
        <dbReference type="ARBA" id="ARBA00022801"/>
    </source>
</evidence>
<evidence type="ECO:0000313" key="6">
    <source>
        <dbReference type="Proteomes" id="UP000000346"/>
    </source>
</evidence>
<keyword evidence="3" id="KW-0378">Hydrolase</keyword>
<dbReference type="EMBL" id="CP001742">
    <property type="protein sequence ID" value="ADL18806.1"/>
    <property type="molecule type" value="Genomic_DNA"/>
</dbReference>
<dbReference type="eggNOG" id="arCOG00721">
    <property type="taxonomic scope" value="Archaea"/>
</dbReference>
<dbReference type="GO" id="GO:0016787">
    <property type="term" value="F:hydrolase activity"/>
    <property type="evidence" value="ECO:0007669"/>
    <property type="project" value="UniProtKB-KW"/>
</dbReference>
<dbReference type="PANTHER" id="PTHR12814">
    <property type="entry name" value="RNA-BINDING PROTEIN NOB1"/>
    <property type="match status" value="1"/>
</dbReference>
<dbReference type="Gene3D" id="3.40.50.1010">
    <property type="entry name" value="5'-nuclease"/>
    <property type="match status" value="1"/>
</dbReference>
<dbReference type="GO" id="GO:0046872">
    <property type="term" value="F:metal ion binding"/>
    <property type="evidence" value="ECO:0007669"/>
    <property type="project" value="UniProtKB-KW"/>
</dbReference>
<organism evidence="5 6">
    <name type="scientific">Acidilobus saccharovorans (strain DSM 16705 / JCM 18335 / VKM B-2471 / 345-15)</name>
    <dbReference type="NCBI Taxonomy" id="666510"/>
    <lineage>
        <taxon>Archaea</taxon>
        <taxon>Thermoproteota</taxon>
        <taxon>Thermoprotei</taxon>
        <taxon>Acidilobales</taxon>
        <taxon>Acidilobaceae</taxon>
        <taxon>Acidilobus</taxon>
    </lineage>
</organism>
<dbReference type="Pfam" id="PF17146">
    <property type="entry name" value="PIN_6"/>
    <property type="match status" value="1"/>
</dbReference>
<accession>D9Q0G8</accession>
<dbReference type="KEGG" id="asc:ASAC_0399"/>